<dbReference type="EMBL" id="KK717827">
    <property type="protein sequence ID" value="KFO52816.1"/>
    <property type="molecule type" value="Genomic_DNA"/>
</dbReference>
<keyword evidence="3" id="KW-1185">Reference proteome</keyword>
<feature type="non-terminal residue" evidence="2">
    <location>
        <position position="195"/>
    </location>
</feature>
<proteinExistence type="predicted"/>
<evidence type="ECO:0000256" key="1">
    <source>
        <dbReference type="SAM" id="MobiDB-lite"/>
    </source>
</evidence>
<protein>
    <submittedName>
        <fullName evidence="2">Uncharacterized protein</fullName>
    </submittedName>
</protein>
<evidence type="ECO:0000313" key="2">
    <source>
        <dbReference type="EMBL" id="KFO52816.1"/>
    </source>
</evidence>
<organism evidence="2 3">
    <name type="scientific">Corvus brachyrhynchos</name>
    <name type="common">American crow</name>
    <dbReference type="NCBI Taxonomy" id="85066"/>
    <lineage>
        <taxon>Eukaryota</taxon>
        <taxon>Metazoa</taxon>
        <taxon>Chordata</taxon>
        <taxon>Craniata</taxon>
        <taxon>Vertebrata</taxon>
        <taxon>Euteleostomi</taxon>
        <taxon>Archelosauria</taxon>
        <taxon>Archosauria</taxon>
        <taxon>Dinosauria</taxon>
        <taxon>Saurischia</taxon>
        <taxon>Theropoda</taxon>
        <taxon>Coelurosauria</taxon>
        <taxon>Aves</taxon>
        <taxon>Neognathae</taxon>
        <taxon>Neoaves</taxon>
        <taxon>Telluraves</taxon>
        <taxon>Australaves</taxon>
        <taxon>Passeriformes</taxon>
        <taxon>Corvoidea</taxon>
        <taxon>Corvidae</taxon>
        <taxon>Corvus</taxon>
    </lineage>
</organism>
<feature type="region of interest" description="Disordered" evidence="1">
    <location>
        <begin position="1"/>
        <end position="24"/>
    </location>
</feature>
<sequence length="195" mass="20495">LQCAKDEPESPAGGDHVTGVPPTPPTMPHASCCFPPLSLLGFPGETSLGMGRGNQMLPLAADGTAAMSEQPAAGEDASYSSLHGSGVTGLLQNVQHLLVQILQTSRQQQALLESLASDTVSHLHLLSHSLVQVGETLHQLLLRPQTHPGPIGHYVPHVPLFEGGPRVPYSPGAPHTSPEHKEEPQLSPDARCIPP</sequence>
<reference evidence="2 3" key="1">
    <citation type="submission" date="2014-04" db="EMBL/GenBank/DDBJ databases">
        <title>Genome evolution of avian class.</title>
        <authorList>
            <person name="Zhang G."/>
            <person name="Li C."/>
        </authorList>
    </citation>
    <scope>NUCLEOTIDE SEQUENCE [LARGE SCALE GENOMIC DNA]</scope>
    <source>
        <strain evidence="2">BGI_N302</strain>
    </source>
</reference>
<gene>
    <name evidence="2" type="ORF">N302_02986</name>
</gene>
<dbReference type="Proteomes" id="UP000052976">
    <property type="component" value="Unassembled WGS sequence"/>
</dbReference>
<feature type="region of interest" description="Disordered" evidence="1">
    <location>
        <begin position="165"/>
        <end position="195"/>
    </location>
</feature>
<evidence type="ECO:0000313" key="3">
    <source>
        <dbReference type="Proteomes" id="UP000052976"/>
    </source>
</evidence>
<name>A0A091E6F8_CORBR</name>
<accession>A0A091E6F8</accession>
<dbReference type="AlphaFoldDB" id="A0A091E6F8"/>
<feature type="non-terminal residue" evidence="2">
    <location>
        <position position="1"/>
    </location>
</feature>